<dbReference type="SUPFAM" id="SSF63999">
    <property type="entry name" value="Thiamin pyrophosphokinase, catalytic domain"/>
    <property type="match status" value="1"/>
</dbReference>
<evidence type="ECO:0000256" key="5">
    <source>
        <dbReference type="NCBIfam" id="TIGR01378"/>
    </source>
</evidence>
<evidence type="ECO:0000256" key="3">
    <source>
        <dbReference type="ARBA" id="ARBA00022777"/>
    </source>
</evidence>
<dbReference type="PANTHER" id="PTHR41299:SF1">
    <property type="entry name" value="THIAMINE PYROPHOSPHOKINASE"/>
    <property type="match status" value="1"/>
</dbReference>
<dbReference type="Pfam" id="PF04263">
    <property type="entry name" value="TPK_catalytic"/>
    <property type="match status" value="1"/>
</dbReference>
<dbReference type="OrthoDB" id="7057856at2"/>
<evidence type="ECO:0000259" key="6">
    <source>
        <dbReference type="SMART" id="SM00983"/>
    </source>
</evidence>
<dbReference type="GO" id="GO:0030975">
    <property type="term" value="F:thiamine binding"/>
    <property type="evidence" value="ECO:0007669"/>
    <property type="project" value="InterPro"/>
</dbReference>
<dbReference type="RefSeq" id="WP_080803177.1">
    <property type="nucleotide sequence ID" value="NZ_LT828544.1"/>
</dbReference>
<organism evidence="7 8">
    <name type="scientific">Desulfamplus magnetovallimortis</name>
    <dbReference type="NCBI Taxonomy" id="1246637"/>
    <lineage>
        <taxon>Bacteria</taxon>
        <taxon>Pseudomonadati</taxon>
        <taxon>Thermodesulfobacteriota</taxon>
        <taxon>Desulfobacteria</taxon>
        <taxon>Desulfobacterales</taxon>
        <taxon>Desulfobacteraceae</taxon>
        <taxon>Desulfamplus</taxon>
    </lineage>
</organism>
<dbReference type="InterPro" id="IPR036759">
    <property type="entry name" value="TPK_catalytic_sf"/>
</dbReference>
<feature type="domain" description="Thiamin pyrophosphokinase thiamin-binding" evidence="6">
    <location>
        <begin position="161"/>
        <end position="220"/>
    </location>
</feature>
<dbReference type="EC" id="2.7.6.2" evidence="5"/>
<dbReference type="GO" id="GO:0016301">
    <property type="term" value="F:kinase activity"/>
    <property type="evidence" value="ECO:0007669"/>
    <property type="project" value="UniProtKB-KW"/>
</dbReference>
<keyword evidence="1 7" id="KW-0808">Transferase</keyword>
<dbReference type="SMART" id="SM00983">
    <property type="entry name" value="TPK_B1_binding"/>
    <property type="match status" value="1"/>
</dbReference>
<keyword evidence="2" id="KW-0547">Nucleotide-binding</keyword>
<dbReference type="InterPro" id="IPR007373">
    <property type="entry name" value="Thiamin_PyroPKinase_B1-bd"/>
</dbReference>
<dbReference type="EMBL" id="FWEV01000331">
    <property type="protein sequence ID" value="SLM33064.1"/>
    <property type="molecule type" value="Genomic_DNA"/>
</dbReference>
<dbReference type="NCBIfam" id="TIGR01378">
    <property type="entry name" value="thi_PPkinase"/>
    <property type="match status" value="1"/>
</dbReference>
<evidence type="ECO:0000256" key="1">
    <source>
        <dbReference type="ARBA" id="ARBA00022679"/>
    </source>
</evidence>
<dbReference type="CDD" id="cd07995">
    <property type="entry name" value="TPK"/>
    <property type="match status" value="1"/>
</dbReference>
<keyword evidence="4" id="KW-0067">ATP-binding</keyword>
<proteinExistence type="predicted"/>
<dbReference type="GO" id="GO:0006772">
    <property type="term" value="P:thiamine metabolic process"/>
    <property type="evidence" value="ECO:0007669"/>
    <property type="project" value="UniProtKB-UniRule"/>
</dbReference>
<dbReference type="SUPFAM" id="SSF63862">
    <property type="entry name" value="Thiamin pyrophosphokinase, substrate-binding domain"/>
    <property type="match status" value="1"/>
</dbReference>
<gene>
    <name evidence="7" type="primary">thiN</name>
    <name evidence="7" type="ORF">MTBBW1_850052</name>
</gene>
<dbReference type="GO" id="GO:0004788">
    <property type="term" value="F:thiamine diphosphokinase activity"/>
    <property type="evidence" value="ECO:0007669"/>
    <property type="project" value="UniProtKB-UniRule"/>
</dbReference>
<dbReference type="InterPro" id="IPR036371">
    <property type="entry name" value="TPK_B1-bd_sf"/>
</dbReference>
<dbReference type="GO" id="GO:0005524">
    <property type="term" value="F:ATP binding"/>
    <property type="evidence" value="ECO:0007669"/>
    <property type="project" value="UniProtKB-KW"/>
</dbReference>
<dbReference type="Pfam" id="PF04265">
    <property type="entry name" value="TPK_B1_binding"/>
    <property type="match status" value="1"/>
</dbReference>
<accession>A0A1W1HKQ7</accession>
<protein>
    <recommendedName>
        <fullName evidence="5">Thiamine diphosphokinase</fullName>
        <ecNumber evidence="5">2.7.6.2</ecNumber>
    </recommendedName>
</protein>
<dbReference type="STRING" id="1246637.MTBBW1_850052"/>
<dbReference type="GO" id="GO:0009229">
    <property type="term" value="P:thiamine diphosphate biosynthetic process"/>
    <property type="evidence" value="ECO:0007669"/>
    <property type="project" value="InterPro"/>
</dbReference>
<reference evidence="7 8" key="1">
    <citation type="submission" date="2017-03" db="EMBL/GenBank/DDBJ databases">
        <authorList>
            <person name="Afonso C.L."/>
            <person name="Miller P.J."/>
            <person name="Scott M.A."/>
            <person name="Spackman E."/>
            <person name="Goraichik I."/>
            <person name="Dimitrov K.M."/>
            <person name="Suarez D.L."/>
            <person name="Swayne D.E."/>
        </authorList>
    </citation>
    <scope>NUCLEOTIDE SEQUENCE [LARGE SCALE GENOMIC DNA]</scope>
    <source>
        <strain evidence="7">PRJEB14757</strain>
    </source>
</reference>
<evidence type="ECO:0000256" key="2">
    <source>
        <dbReference type="ARBA" id="ARBA00022741"/>
    </source>
</evidence>
<evidence type="ECO:0000313" key="7">
    <source>
        <dbReference type="EMBL" id="SLM33064.1"/>
    </source>
</evidence>
<dbReference type="InterPro" id="IPR053149">
    <property type="entry name" value="TPK"/>
</dbReference>
<dbReference type="InterPro" id="IPR007371">
    <property type="entry name" value="TPK_catalytic"/>
</dbReference>
<dbReference type="PANTHER" id="PTHR41299">
    <property type="entry name" value="THIAMINE PYROPHOSPHOKINASE"/>
    <property type="match status" value="1"/>
</dbReference>
<evidence type="ECO:0000313" key="8">
    <source>
        <dbReference type="Proteomes" id="UP000191931"/>
    </source>
</evidence>
<dbReference type="InterPro" id="IPR006282">
    <property type="entry name" value="Thi_PPkinase"/>
</dbReference>
<sequence>MDKILKCAIIANGIINNDVKLMNIVKEADIVVCADGGAKHLVRLGLFPDILMGDFDSIDKTILENCIKNRVELIQYPTSKDFSDTELSVMWAIDHGASEIILTGVTGQRMDHTLSNVFLLKKILKNGIKGYIVDDNNEIYLLSKRCFSYAPEISKDICIKGKPGDLLSIIPLSETVTGITLKGLKYPIENACMEMGTSKGISNVFTEKNAMISIKEGSVLITKSID</sequence>
<keyword evidence="8" id="KW-1185">Reference proteome</keyword>
<dbReference type="Gene3D" id="3.40.50.10240">
    <property type="entry name" value="Thiamin pyrophosphokinase, catalytic domain"/>
    <property type="match status" value="1"/>
</dbReference>
<dbReference type="AlphaFoldDB" id="A0A1W1HKQ7"/>
<keyword evidence="3" id="KW-0418">Kinase</keyword>
<dbReference type="Proteomes" id="UP000191931">
    <property type="component" value="Unassembled WGS sequence"/>
</dbReference>
<name>A0A1W1HKQ7_9BACT</name>
<evidence type="ECO:0000256" key="4">
    <source>
        <dbReference type="ARBA" id="ARBA00022840"/>
    </source>
</evidence>